<accession>A0A8S5RVL1</accession>
<organism evidence="1">
    <name type="scientific">Siphoviridae sp. ctHip2</name>
    <dbReference type="NCBI Taxonomy" id="2827830"/>
    <lineage>
        <taxon>Viruses</taxon>
        <taxon>Duplodnaviria</taxon>
        <taxon>Heunggongvirae</taxon>
        <taxon>Uroviricota</taxon>
        <taxon>Caudoviricetes</taxon>
    </lineage>
</organism>
<evidence type="ECO:0000313" key="1">
    <source>
        <dbReference type="EMBL" id="DAF42797.1"/>
    </source>
</evidence>
<proteinExistence type="predicted"/>
<protein>
    <submittedName>
        <fullName evidence="1">Uncharacterized protein</fullName>
    </submittedName>
</protein>
<sequence length="29" mass="3626">MYYIKTKKSTKDCELIEVLIEYIYIKKLR</sequence>
<dbReference type="EMBL" id="BK032497">
    <property type="protein sequence ID" value="DAF42797.1"/>
    <property type="molecule type" value="Genomic_DNA"/>
</dbReference>
<reference evidence="1" key="1">
    <citation type="journal article" date="2021" name="Proc. Natl. Acad. Sci. U.S.A.">
        <title>A Catalog of Tens of Thousands of Viruses from Human Metagenomes Reveals Hidden Associations with Chronic Diseases.</title>
        <authorList>
            <person name="Tisza M.J."/>
            <person name="Buck C.B."/>
        </authorList>
    </citation>
    <scope>NUCLEOTIDE SEQUENCE</scope>
    <source>
        <strain evidence="1">CtHip2</strain>
    </source>
</reference>
<name>A0A8S5RVL1_9CAUD</name>